<dbReference type="Pfam" id="PF00400">
    <property type="entry name" value="WD40"/>
    <property type="match status" value="6"/>
</dbReference>
<dbReference type="InterPro" id="IPR020472">
    <property type="entry name" value="WD40_PAC1"/>
</dbReference>
<dbReference type="InParanoid" id="A0A0C2SRJ2"/>
<dbReference type="SMART" id="SM00320">
    <property type="entry name" value="WD40"/>
    <property type="match status" value="10"/>
</dbReference>
<dbReference type="PROSITE" id="PS50082">
    <property type="entry name" value="WD_REPEATS_2"/>
    <property type="match status" value="4"/>
</dbReference>
<dbReference type="PROSITE" id="PS00678">
    <property type="entry name" value="WD_REPEATS_1"/>
    <property type="match status" value="1"/>
</dbReference>
<reference evidence="4 5" key="1">
    <citation type="submission" date="2014-04" db="EMBL/GenBank/DDBJ databases">
        <title>Evolutionary Origins and Diversification of the Mycorrhizal Mutualists.</title>
        <authorList>
            <consortium name="DOE Joint Genome Institute"/>
            <consortium name="Mycorrhizal Genomics Consortium"/>
            <person name="Kohler A."/>
            <person name="Kuo A."/>
            <person name="Nagy L.G."/>
            <person name="Floudas D."/>
            <person name="Copeland A."/>
            <person name="Barry K.W."/>
            <person name="Cichocki N."/>
            <person name="Veneault-Fourrey C."/>
            <person name="LaButti K."/>
            <person name="Lindquist E.A."/>
            <person name="Lipzen A."/>
            <person name="Lundell T."/>
            <person name="Morin E."/>
            <person name="Murat C."/>
            <person name="Riley R."/>
            <person name="Ohm R."/>
            <person name="Sun H."/>
            <person name="Tunlid A."/>
            <person name="Henrissat B."/>
            <person name="Grigoriev I.V."/>
            <person name="Hibbett D.S."/>
            <person name="Martin F."/>
        </authorList>
    </citation>
    <scope>NUCLEOTIDE SEQUENCE [LARGE SCALE GENOMIC DNA]</scope>
    <source>
        <strain evidence="4 5">Koide BX008</strain>
    </source>
</reference>
<evidence type="ECO:0000313" key="5">
    <source>
        <dbReference type="Proteomes" id="UP000054549"/>
    </source>
</evidence>
<dbReference type="Gene3D" id="2.130.10.10">
    <property type="entry name" value="YVTN repeat-like/Quinoprotein amine dehydrogenase"/>
    <property type="match status" value="3"/>
</dbReference>
<dbReference type="HOGENOM" id="CLU_000288_57_32_1"/>
<evidence type="ECO:0000256" key="2">
    <source>
        <dbReference type="ARBA" id="ARBA00022737"/>
    </source>
</evidence>
<protein>
    <submittedName>
        <fullName evidence="4">Uncharacterized protein</fullName>
    </submittedName>
</protein>
<dbReference type="AlphaFoldDB" id="A0A0C2SRJ2"/>
<feature type="non-terminal residue" evidence="4">
    <location>
        <position position="1"/>
    </location>
</feature>
<dbReference type="InterPro" id="IPR036322">
    <property type="entry name" value="WD40_repeat_dom_sf"/>
</dbReference>
<feature type="repeat" description="WD" evidence="3">
    <location>
        <begin position="38"/>
        <end position="79"/>
    </location>
</feature>
<dbReference type="OrthoDB" id="3203311at2759"/>
<dbReference type="InterPro" id="IPR019775">
    <property type="entry name" value="WD40_repeat_CS"/>
</dbReference>
<keyword evidence="1 3" id="KW-0853">WD repeat</keyword>
<organism evidence="4 5">
    <name type="scientific">Amanita muscaria (strain Koide BX008)</name>
    <dbReference type="NCBI Taxonomy" id="946122"/>
    <lineage>
        <taxon>Eukaryota</taxon>
        <taxon>Fungi</taxon>
        <taxon>Dikarya</taxon>
        <taxon>Basidiomycota</taxon>
        <taxon>Agaricomycotina</taxon>
        <taxon>Agaricomycetes</taxon>
        <taxon>Agaricomycetidae</taxon>
        <taxon>Agaricales</taxon>
        <taxon>Pluteineae</taxon>
        <taxon>Amanitaceae</taxon>
        <taxon>Amanita</taxon>
    </lineage>
</organism>
<dbReference type="PANTHER" id="PTHR19848">
    <property type="entry name" value="WD40 REPEAT PROTEIN"/>
    <property type="match status" value="1"/>
</dbReference>
<feature type="repeat" description="WD" evidence="3">
    <location>
        <begin position="1"/>
        <end position="30"/>
    </location>
</feature>
<keyword evidence="2" id="KW-0677">Repeat</keyword>
<evidence type="ECO:0000256" key="1">
    <source>
        <dbReference type="ARBA" id="ARBA00022574"/>
    </source>
</evidence>
<feature type="repeat" description="WD" evidence="3">
    <location>
        <begin position="417"/>
        <end position="451"/>
    </location>
</feature>
<dbReference type="SUPFAM" id="SSF50978">
    <property type="entry name" value="WD40 repeat-like"/>
    <property type="match status" value="2"/>
</dbReference>
<proteinExistence type="predicted"/>
<dbReference type="EMBL" id="KN818411">
    <property type="protein sequence ID" value="KIL56609.1"/>
    <property type="molecule type" value="Genomic_DNA"/>
</dbReference>
<dbReference type="PROSITE" id="PS50294">
    <property type="entry name" value="WD_REPEATS_REGION"/>
    <property type="match status" value="3"/>
</dbReference>
<keyword evidence="5" id="KW-1185">Reference proteome</keyword>
<gene>
    <name evidence="4" type="ORF">M378DRAFT_47760</name>
</gene>
<sequence length="491" mass="53216">GSPVALAFSPDGAHLASGNFDGNMYLWDIQGIDTSSPLSQEATEVTAMALSRDCSQLACGFWDGTVELWEISPTKRRHVSHQHHCQWVSTVEFGPDGRLFASGTYDGTIKLWNAGDGSLHGTIIAASDWIHKLTFLPDNRVAAALSDGTVWLWDSRNAELICNFDGFESEPWSHLQFSRTGTRLAYSSVIGFELRDGIGGRFIADLRCGSWPRFVLFSDDGSRIASLSRDCGLALCNTESGGLVGAVRDVDYRVLAISANGSLLATAGFDKVTLWSENRDHLAKTEVLELQRIWSMTFSVDNILAIGTHHSGIKLYNTNTHSFISTLSFSNVPVQLAFSPDCTHLAGTDTYGNLHLWDMRGIDASSTPSQEATGVTAMALSRDCSRLACGFWDGTVELWETSPTKRRIASHWQGDRVSAVGFGPDGRLFASGSDNGTIIMWNAGDGSLHGTLISYGGLRALALSNSVLVAVGKNDGTLWSLDTRSLIHTLK</sequence>
<dbReference type="PANTHER" id="PTHR19848:SF8">
    <property type="entry name" value="F-BOX AND WD REPEAT DOMAIN CONTAINING 7"/>
    <property type="match status" value="1"/>
</dbReference>
<name>A0A0C2SRJ2_AMAMK</name>
<dbReference type="PRINTS" id="PR00320">
    <property type="entry name" value="GPROTEINBRPT"/>
</dbReference>
<dbReference type="STRING" id="946122.A0A0C2SRJ2"/>
<dbReference type="InterPro" id="IPR015943">
    <property type="entry name" value="WD40/YVTN_repeat-like_dom_sf"/>
</dbReference>
<feature type="non-terminal residue" evidence="4">
    <location>
        <position position="491"/>
    </location>
</feature>
<evidence type="ECO:0000313" key="4">
    <source>
        <dbReference type="EMBL" id="KIL56609.1"/>
    </source>
</evidence>
<feature type="repeat" description="WD" evidence="3">
    <location>
        <begin position="81"/>
        <end position="122"/>
    </location>
</feature>
<dbReference type="InterPro" id="IPR001680">
    <property type="entry name" value="WD40_rpt"/>
</dbReference>
<dbReference type="Proteomes" id="UP000054549">
    <property type="component" value="Unassembled WGS sequence"/>
</dbReference>
<evidence type="ECO:0000256" key="3">
    <source>
        <dbReference type="PROSITE-ProRule" id="PRU00221"/>
    </source>
</evidence>
<accession>A0A0C2SRJ2</accession>